<protein>
    <submittedName>
        <fullName evidence="1">Uncharacterized protein</fullName>
    </submittedName>
</protein>
<dbReference type="Proteomes" id="UP000176608">
    <property type="component" value="Unassembled WGS sequence"/>
</dbReference>
<name>A0A1F4URT9_UNCKA</name>
<comment type="caution">
    <text evidence="1">The sequence shown here is derived from an EMBL/GenBank/DDBJ whole genome shotgun (WGS) entry which is preliminary data.</text>
</comment>
<dbReference type="STRING" id="1802617.A2886_02730"/>
<organism evidence="1 2">
    <name type="scientific">candidate division WWE3 bacterium RIFCSPHIGHO2_01_FULL_42_13</name>
    <dbReference type="NCBI Taxonomy" id="1802617"/>
    <lineage>
        <taxon>Bacteria</taxon>
        <taxon>Katanobacteria</taxon>
    </lineage>
</organism>
<proteinExistence type="predicted"/>
<dbReference type="AlphaFoldDB" id="A0A1F4URT9"/>
<reference evidence="1 2" key="1">
    <citation type="journal article" date="2016" name="Nat. Commun.">
        <title>Thousands of microbial genomes shed light on interconnected biogeochemical processes in an aquifer system.</title>
        <authorList>
            <person name="Anantharaman K."/>
            <person name="Brown C.T."/>
            <person name="Hug L.A."/>
            <person name="Sharon I."/>
            <person name="Castelle C.J."/>
            <person name="Probst A.J."/>
            <person name="Thomas B.C."/>
            <person name="Singh A."/>
            <person name="Wilkins M.J."/>
            <person name="Karaoz U."/>
            <person name="Brodie E.L."/>
            <person name="Williams K.H."/>
            <person name="Hubbard S.S."/>
            <person name="Banfield J.F."/>
        </authorList>
    </citation>
    <scope>NUCLEOTIDE SEQUENCE [LARGE SCALE GENOMIC DNA]</scope>
</reference>
<evidence type="ECO:0000313" key="2">
    <source>
        <dbReference type="Proteomes" id="UP000176608"/>
    </source>
</evidence>
<gene>
    <name evidence="1" type="ORF">A2886_02730</name>
</gene>
<dbReference type="EMBL" id="MEVA01000006">
    <property type="protein sequence ID" value="OGC47668.1"/>
    <property type="molecule type" value="Genomic_DNA"/>
</dbReference>
<evidence type="ECO:0000313" key="1">
    <source>
        <dbReference type="EMBL" id="OGC47668.1"/>
    </source>
</evidence>
<sequence length="77" mass="9111">MPKGHSVDAVSSYVDFRVGDLEKRLVEKISTLPDKEKFFSDMDRWWTELHKIDMEQVAMSAQVRRNTKDIEELKKKL</sequence>
<accession>A0A1F4URT9</accession>